<proteinExistence type="predicted"/>
<reference evidence="2 3" key="1">
    <citation type="submission" date="2022-03" db="EMBL/GenBank/DDBJ databases">
        <authorList>
            <person name="Macdonald S."/>
            <person name="Ahmed S."/>
            <person name="Newling K."/>
        </authorList>
    </citation>
    <scope>NUCLEOTIDE SEQUENCE [LARGE SCALE GENOMIC DNA]</scope>
</reference>
<keyword evidence="1" id="KW-0812">Transmembrane</keyword>
<keyword evidence="1" id="KW-1133">Transmembrane helix</keyword>
<keyword evidence="3" id="KW-1185">Reference proteome</keyword>
<dbReference type="EMBL" id="CAKOAT010630709">
    <property type="protein sequence ID" value="CAH8384656.1"/>
    <property type="molecule type" value="Genomic_DNA"/>
</dbReference>
<evidence type="ECO:0000313" key="2">
    <source>
        <dbReference type="EMBL" id="CAH8384656.1"/>
    </source>
</evidence>
<protein>
    <submittedName>
        <fullName evidence="2">Uncharacterized protein</fullName>
    </submittedName>
</protein>
<comment type="caution">
    <text evidence="2">The sequence shown here is derived from an EMBL/GenBank/DDBJ whole genome shotgun (WGS) entry which is preliminary data.</text>
</comment>
<gene>
    <name evidence="2" type="ORF">ERUC_LOCUS37139</name>
</gene>
<keyword evidence="1" id="KW-0472">Membrane</keyword>
<evidence type="ECO:0000313" key="3">
    <source>
        <dbReference type="Proteomes" id="UP001642260"/>
    </source>
</evidence>
<accession>A0ABC8LMA3</accession>
<dbReference type="AlphaFoldDB" id="A0ABC8LMA3"/>
<name>A0ABC8LMA3_ERUVS</name>
<feature type="transmembrane region" description="Helical" evidence="1">
    <location>
        <begin position="119"/>
        <end position="140"/>
    </location>
</feature>
<dbReference type="Proteomes" id="UP001642260">
    <property type="component" value="Unassembled WGS sequence"/>
</dbReference>
<evidence type="ECO:0000256" key="1">
    <source>
        <dbReference type="SAM" id="Phobius"/>
    </source>
</evidence>
<sequence>MEEKHERLNKQFSELEKEWAAMKTGKSSSAISCTSTIEEALEFVENSPRKLMISLQYDQACPEAEMRSPCRRKLFHDSDDNDDDDETKMTMLSHSTCWSSNVIRVGDTNNKEKKKKRGMIVCVSVFVILIMSMFLAVVVIDGFDDHRQINTLVPT</sequence>
<organism evidence="2 3">
    <name type="scientific">Eruca vesicaria subsp. sativa</name>
    <name type="common">Garden rocket</name>
    <name type="synonym">Eruca sativa</name>
    <dbReference type="NCBI Taxonomy" id="29727"/>
    <lineage>
        <taxon>Eukaryota</taxon>
        <taxon>Viridiplantae</taxon>
        <taxon>Streptophyta</taxon>
        <taxon>Embryophyta</taxon>
        <taxon>Tracheophyta</taxon>
        <taxon>Spermatophyta</taxon>
        <taxon>Magnoliopsida</taxon>
        <taxon>eudicotyledons</taxon>
        <taxon>Gunneridae</taxon>
        <taxon>Pentapetalae</taxon>
        <taxon>rosids</taxon>
        <taxon>malvids</taxon>
        <taxon>Brassicales</taxon>
        <taxon>Brassicaceae</taxon>
        <taxon>Brassiceae</taxon>
        <taxon>Eruca</taxon>
    </lineage>
</organism>